<comment type="caution">
    <text evidence="1">The sequence shown here is derived from an EMBL/GenBank/DDBJ whole genome shotgun (WGS) entry which is preliminary data.</text>
</comment>
<organism evidence="1 2">
    <name type="scientific">Solanum commersonii</name>
    <name type="common">Commerson's wild potato</name>
    <name type="synonym">Commerson's nightshade</name>
    <dbReference type="NCBI Taxonomy" id="4109"/>
    <lineage>
        <taxon>Eukaryota</taxon>
        <taxon>Viridiplantae</taxon>
        <taxon>Streptophyta</taxon>
        <taxon>Embryophyta</taxon>
        <taxon>Tracheophyta</taxon>
        <taxon>Spermatophyta</taxon>
        <taxon>Magnoliopsida</taxon>
        <taxon>eudicotyledons</taxon>
        <taxon>Gunneridae</taxon>
        <taxon>Pentapetalae</taxon>
        <taxon>asterids</taxon>
        <taxon>lamiids</taxon>
        <taxon>Solanales</taxon>
        <taxon>Solanaceae</taxon>
        <taxon>Solanoideae</taxon>
        <taxon>Solaneae</taxon>
        <taxon>Solanum</taxon>
    </lineage>
</organism>
<name>A0A9J5XH95_SOLCO</name>
<protein>
    <submittedName>
        <fullName evidence="1">Uncharacterized protein</fullName>
    </submittedName>
</protein>
<gene>
    <name evidence="1" type="ORF">H5410_046738</name>
</gene>
<accession>A0A9J5XH95</accession>
<dbReference type="AlphaFoldDB" id="A0A9J5XH95"/>
<evidence type="ECO:0000313" key="2">
    <source>
        <dbReference type="Proteomes" id="UP000824120"/>
    </source>
</evidence>
<evidence type="ECO:0000313" key="1">
    <source>
        <dbReference type="EMBL" id="KAG5586304.1"/>
    </source>
</evidence>
<proteinExistence type="predicted"/>
<keyword evidence="2" id="KW-1185">Reference proteome</keyword>
<dbReference type="EMBL" id="JACXVP010000009">
    <property type="protein sequence ID" value="KAG5586304.1"/>
    <property type="molecule type" value="Genomic_DNA"/>
</dbReference>
<dbReference type="Proteomes" id="UP000824120">
    <property type="component" value="Chromosome 9"/>
</dbReference>
<reference evidence="1 2" key="1">
    <citation type="submission" date="2020-09" db="EMBL/GenBank/DDBJ databases">
        <title>De no assembly of potato wild relative species, Solanum commersonii.</title>
        <authorList>
            <person name="Cho K."/>
        </authorList>
    </citation>
    <scope>NUCLEOTIDE SEQUENCE [LARGE SCALE GENOMIC DNA]</scope>
    <source>
        <strain evidence="1">LZ3.2</strain>
        <tissue evidence="1">Leaf</tissue>
    </source>
</reference>
<sequence>MNGYDLPIQGYQGKAPQYARPSYHGKHPLMQVHATQGRVLLLNPSYQEMVWSHQVKLSCKHPLILDPANHWKGTIAQSKAIHEKSTSLLVQDTSLLMNGYDLPIKGYQRKAPQYARPSYHGKHPLMQVQVTQGRVLLLNPSYYQMVWPYQVKL</sequence>